<protein>
    <submittedName>
        <fullName evidence="2">Uncharacterized protein</fullName>
    </submittedName>
</protein>
<feature type="compositionally biased region" description="Low complexity" evidence="1">
    <location>
        <begin position="139"/>
        <end position="158"/>
    </location>
</feature>
<dbReference type="RefSeq" id="WP_135434252.1">
    <property type="nucleotide sequence ID" value="NZ_SRLA01000002.1"/>
</dbReference>
<gene>
    <name evidence="2" type="ORF">EU556_11540</name>
</gene>
<accession>A0A4Z0P7I6</accession>
<sequence>MATQLTHAREGSQEEFALKAEAIQAQQMVPIAGIDTRHIKEDQAAQEDKLRAEATKQTAELEFQQALANLDTHLAQQGNLTNQQYADGQTTKAQHEPALAAIEKAGGLTHRDLAGLRPQHHQRRGSPEPAAGVGGRNRGGAQASYCRSGSAGASGRSRYYAEWD</sequence>
<dbReference type="Proteomes" id="UP000298337">
    <property type="component" value="Unassembled WGS sequence"/>
</dbReference>
<evidence type="ECO:0000313" key="3">
    <source>
        <dbReference type="Proteomes" id="UP000298337"/>
    </source>
</evidence>
<comment type="caution">
    <text evidence="2">The sequence shown here is derived from an EMBL/GenBank/DDBJ whole genome shotgun (WGS) entry which is preliminary data.</text>
</comment>
<organism evidence="2 3">
    <name type="scientific">Hymenobacter fodinae</name>
    <dbReference type="NCBI Taxonomy" id="2510796"/>
    <lineage>
        <taxon>Bacteria</taxon>
        <taxon>Pseudomonadati</taxon>
        <taxon>Bacteroidota</taxon>
        <taxon>Cytophagia</taxon>
        <taxon>Cytophagales</taxon>
        <taxon>Hymenobacteraceae</taxon>
        <taxon>Hymenobacter</taxon>
    </lineage>
</organism>
<reference evidence="2 3" key="1">
    <citation type="submission" date="2019-04" db="EMBL/GenBank/DDBJ databases">
        <authorList>
            <person name="Feng G."/>
            <person name="Zhang J."/>
            <person name="Zhu H."/>
        </authorList>
    </citation>
    <scope>NUCLEOTIDE SEQUENCE [LARGE SCALE GENOMIC DNA]</scope>
    <source>
        <strain evidence="2 3">92R-1</strain>
    </source>
</reference>
<evidence type="ECO:0000256" key="1">
    <source>
        <dbReference type="SAM" id="MobiDB-lite"/>
    </source>
</evidence>
<name>A0A4Z0P7I6_9BACT</name>
<dbReference type="EMBL" id="SRLA01000002">
    <property type="protein sequence ID" value="TGE08342.1"/>
    <property type="molecule type" value="Genomic_DNA"/>
</dbReference>
<evidence type="ECO:0000313" key="2">
    <source>
        <dbReference type="EMBL" id="TGE08342.1"/>
    </source>
</evidence>
<proteinExistence type="predicted"/>
<feature type="region of interest" description="Disordered" evidence="1">
    <location>
        <begin position="111"/>
        <end position="164"/>
    </location>
</feature>
<dbReference type="AlphaFoldDB" id="A0A4Z0P7I6"/>
<keyword evidence="3" id="KW-1185">Reference proteome</keyword>